<gene>
    <name evidence="1" type="ORF">GCM10009733_042460</name>
</gene>
<keyword evidence="2" id="KW-1185">Reference proteome</keyword>
<organism evidence="1 2">
    <name type="scientific">Nonomuraea maheshkhaliensis</name>
    <dbReference type="NCBI Taxonomy" id="419590"/>
    <lineage>
        <taxon>Bacteria</taxon>
        <taxon>Bacillati</taxon>
        <taxon>Actinomycetota</taxon>
        <taxon>Actinomycetes</taxon>
        <taxon>Streptosporangiales</taxon>
        <taxon>Streptosporangiaceae</taxon>
        <taxon>Nonomuraea</taxon>
    </lineage>
</organism>
<reference evidence="1 2" key="1">
    <citation type="journal article" date="2019" name="Int. J. Syst. Evol. Microbiol.">
        <title>The Global Catalogue of Microorganisms (GCM) 10K type strain sequencing project: providing services to taxonomists for standard genome sequencing and annotation.</title>
        <authorList>
            <consortium name="The Broad Institute Genomics Platform"/>
            <consortium name="The Broad Institute Genome Sequencing Center for Infectious Disease"/>
            <person name="Wu L."/>
            <person name="Ma J."/>
        </authorList>
    </citation>
    <scope>NUCLEOTIDE SEQUENCE [LARGE SCALE GENOMIC DNA]</scope>
    <source>
        <strain evidence="1 2">JCM 13929</strain>
    </source>
</reference>
<dbReference type="Proteomes" id="UP001500064">
    <property type="component" value="Unassembled WGS sequence"/>
</dbReference>
<evidence type="ECO:0000313" key="2">
    <source>
        <dbReference type="Proteomes" id="UP001500064"/>
    </source>
</evidence>
<accession>A0ABN2FE19</accession>
<comment type="caution">
    <text evidence="1">The sequence shown here is derived from an EMBL/GenBank/DDBJ whole genome shotgun (WGS) entry which is preliminary data.</text>
</comment>
<name>A0ABN2FE19_9ACTN</name>
<proteinExistence type="predicted"/>
<sequence length="120" mass="13915">MGAEPFRKWKAGEPDDYAWHRPWMEKTGLDAHVEREEERFVVHVRDPDDPGRWAAATHRPGERDHQVYQMGDRPLWDELVDACFRWVSWGGPGHERFGLTVSPDGGQSIWLDSPERVLAP</sequence>
<evidence type="ECO:0000313" key="1">
    <source>
        <dbReference type="EMBL" id="GAA1640909.1"/>
    </source>
</evidence>
<dbReference type="EMBL" id="BAAAMU010000029">
    <property type="protein sequence ID" value="GAA1640909.1"/>
    <property type="molecule type" value="Genomic_DNA"/>
</dbReference>
<protein>
    <submittedName>
        <fullName evidence="1">Uncharacterized protein</fullName>
    </submittedName>
</protein>